<comment type="caution">
    <text evidence="4">The sequence shown here is derived from an EMBL/GenBank/DDBJ whole genome shotgun (WGS) entry which is preliminary data.</text>
</comment>
<evidence type="ECO:0000256" key="2">
    <source>
        <dbReference type="SAM" id="SignalP"/>
    </source>
</evidence>
<evidence type="ECO:0000256" key="1">
    <source>
        <dbReference type="SAM" id="MobiDB-lite"/>
    </source>
</evidence>
<feature type="chain" id="PRO_5037518005" description="Secreted protein" evidence="2">
    <location>
        <begin position="28"/>
        <end position="227"/>
    </location>
</feature>
<reference evidence="3" key="5">
    <citation type="submission" date="2023-12" db="EMBL/GenBank/DDBJ databases">
        <authorList>
            <person name="Sun Q."/>
            <person name="Inoue M."/>
        </authorList>
    </citation>
    <scope>NUCLEOTIDE SEQUENCE</scope>
    <source>
        <strain evidence="3">JCM 10664</strain>
    </source>
</reference>
<dbReference type="AlphaFoldDB" id="A0A917JJP7"/>
<evidence type="ECO:0000313" key="5">
    <source>
        <dbReference type="Proteomes" id="UP000597989"/>
    </source>
</evidence>
<feature type="region of interest" description="Disordered" evidence="1">
    <location>
        <begin position="196"/>
        <end position="227"/>
    </location>
</feature>
<evidence type="ECO:0008006" key="7">
    <source>
        <dbReference type="Google" id="ProtNLM"/>
    </source>
</evidence>
<keyword evidence="2" id="KW-0732">Signal</keyword>
<reference evidence="3" key="1">
    <citation type="journal article" date="2014" name="Int. J. Syst. Evol. Microbiol.">
        <title>Complete genome of a new Firmicutes species belonging to the dominant human colonic microbiota ('Ruminococcus bicirculans') reveals two chromosomes and a selective capacity to utilize plant glucans.</title>
        <authorList>
            <consortium name="NISC Comparative Sequencing Program"/>
            <person name="Wegmann U."/>
            <person name="Louis P."/>
            <person name="Goesmann A."/>
            <person name="Henrissat B."/>
            <person name="Duncan S.H."/>
            <person name="Flint H.J."/>
        </authorList>
    </citation>
    <scope>NUCLEOTIDE SEQUENCE</scope>
    <source>
        <strain evidence="3">JCM 10664</strain>
    </source>
</reference>
<dbReference type="Proteomes" id="UP000597989">
    <property type="component" value="Unassembled WGS sequence"/>
</dbReference>
<evidence type="ECO:0000313" key="3">
    <source>
        <dbReference type="EMBL" id="GAA0510457.1"/>
    </source>
</evidence>
<accession>A0A917JJP7</accession>
<dbReference type="EMBL" id="BAAAHC010000005">
    <property type="protein sequence ID" value="GAA0510457.1"/>
    <property type="molecule type" value="Genomic_DNA"/>
</dbReference>
<keyword evidence="6" id="KW-1185">Reference proteome</keyword>
<proteinExistence type="predicted"/>
<evidence type="ECO:0000313" key="4">
    <source>
        <dbReference type="EMBL" id="GGI67460.1"/>
    </source>
</evidence>
<reference evidence="6" key="3">
    <citation type="journal article" date="2019" name="Int. J. Syst. Evol. Microbiol.">
        <title>The Global Catalogue of Microorganisms (GCM) 10K type strain sequencing project: providing services to taxonomists for standard genome sequencing and annotation.</title>
        <authorList>
            <consortium name="The Broad Institute Genomics Platform"/>
            <consortium name="The Broad Institute Genome Sequencing Center for Infectious Disease"/>
            <person name="Wu L."/>
            <person name="Ma J."/>
        </authorList>
    </citation>
    <scope>NUCLEOTIDE SEQUENCE [LARGE SCALE GENOMIC DNA]</scope>
    <source>
        <strain evidence="6">JCM 10664</strain>
    </source>
</reference>
<dbReference type="RefSeq" id="WP_188984116.1">
    <property type="nucleotide sequence ID" value="NZ_BAAAHC010000005.1"/>
</dbReference>
<name>A0A917JJP7_9PSEU</name>
<feature type="signal peptide" evidence="2">
    <location>
        <begin position="1"/>
        <end position="27"/>
    </location>
</feature>
<reference evidence="4" key="4">
    <citation type="submission" date="2020-09" db="EMBL/GenBank/DDBJ databases">
        <authorList>
            <person name="Sun Q."/>
            <person name="Zhou Y."/>
        </authorList>
    </citation>
    <scope>NUCLEOTIDE SEQUENCE</scope>
    <source>
        <strain evidence="4">CGMCC 4.7206</strain>
    </source>
</reference>
<sequence>MKRTFTAAAAVLASSAGAVGLAATANAADTPQLPAELPTDNNLAQTTYHVAGTVHSAKRTVGDVVPVEEHLTGRTAPGGPLDGLGDILGGSPLRGVLGGARSLDPTNPLGVVPVGEVLGDQSQPASRTTGVLPPEAALAPGQAAAPQTRLPSGTELVDEAVDGVVAGTSLGRHALPLSRSGDALNNLTEPLGITGNLPLGKSAPTSPLDTVNDLLSHGPLGGTNQLG</sequence>
<dbReference type="EMBL" id="BMMT01000001">
    <property type="protein sequence ID" value="GGI67460.1"/>
    <property type="molecule type" value="Genomic_DNA"/>
</dbReference>
<gene>
    <name evidence="3" type="ORF">GCM10009545_10600</name>
    <name evidence="4" type="ORF">GCM10011581_00370</name>
</gene>
<organism evidence="4 5">
    <name type="scientific">Saccharopolyspora thermophila</name>
    <dbReference type="NCBI Taxonomy" id="89367"/>
    <lineage>
        <taxon>Bacteria</taxon>
        <taxon>Bacillati</taxon>
        <taxon>Actinomycetota</taxon>
        <taxon>Actinomycetes</taxon>
        <taxon>Pseudonocardiales</taxon>
        <taxon>Pseudonocardiaceae</taxon>
        <taxon>Saccharopolyspora</taxon>
    </lineage>
</organism>
<dbReference type="Proteomes" id="UP001500220">
    <property type="component" value="Unassembled WGS sequence"/>
</dbReference>
<reference evidence="4 5" key="2">
    <citation type="journal article" date="2014" name="Int. J. Syst. Evol. Microbiol.">
        <title>Complete genome sequence of Corynebacterium casei LMG S-19264T (=DSM 44701T), isolated from a smear-ripened cheese.</title>
        <authorList>
            <consortium name="US DOE Joint Genome Institute (JGI-PGF)"/>
            <person name="Walter F."/>
            <person name="Albersmeier A."/>
            <person name="Kalinowski J."/>
            <person name="Ruckert C."/>
        </authorList>
    </citation>
    <scope>NUCLEOTIDE SEQUENCE [LARGE SCALE GENOMIC DNA]</scope>
    <source>
        <strain evidence="4 5">CGMCC 4.7206</strain>
    </source>
</reference>
<evidence type="ECO:0000313" key="6">
    <source>
        <dbReference type="Proteomes" id="UP001500220"/>
    </source>
</evidence>
<protein>
    <recommendedName>
        <fullName evidence="7">Secreted protein</fullName>
    </recommendedName>
</protein>